<evidence type="ECO:0000259" key="1">
    <source>
        <dbReference type="Pfam" id="PF01176"/>
    </source>
</evidence>
<name>A0A9N9INW6_FUNMO</name>
<organism evidence="2 3">
    <name type="scientific">Funneliformis mosseae</name>
    <name type="common">Endomycorrhizal fungus</name>
    <name type="synonym">Glomus mosseae</name>
    <dbReference type="NCBI Taxonomy" id="27381"/>
    <lineage>
        <taxon>Eukaryota</taxon>
        <taxon>Fungi</taxon>
        <taxon>Fungi incertae sedis</taxon>
        <taxon>Mucoromycota</taxon>
        <taxon>Glomeromycotina</taxon>
        <taxon>Glomeromycetes</taxon>
        <taxon>Glomerales</taxon>
        <taxon>Glomeraceae</taxon>
        <taxon>Funneliformis</taxon>
    </lineage>
</organism>
<evidence type="ECO:0000313" key="2">
    <source>
        <dbReference type="EMBL" id="CAG8744315.1"/>
    </source>
</evidence>
<comment type="caution">
    <text evidence="2">The sequence shown here is derived from an EMBL/GenBank/DDBJ whole genome shotgun (WGS) entry which is preliminary data.</text>
</comment>
<dbReference type="GO" id="GO:0003743">
    <property type="term" value="F:translation initiation factor activity"/>
    <property type="evidence" value="ECO:0007669"/>
    <property type="project" value="InterPro"/>
</dbReference>
<keyword evidence="3" id="KW-1185">Reference proteome</keyword>
<dbReference type="Gene3D" id="2.40.50.140">
    <property type="entry name" value="Nucleic acid-binding proteins"/>
    <property type="match status" value="1"/>
</dbReference>
<dbReference type="InterPro" id="IPR006196">
    <property type="entry name" value="RNA-binding_domain_S1_IF1"/>
</dbReference>
<gene>
    <name evidence="2" type="ORF">FMOSSE_LOCUS16319</name>
</gene>
<dbReference type="EMBL" id="CAJVPP010022103">
    <property type="protein sequence ID" value="CAG8744315.1"/>
    <property type="molecule type" value="Genomic_DNA"/>
</dbReference>
<feature type="non-terminal residue" evidence="2">
    <location>
        <position position="1"/>
    </location>
</feature>
<sequence>ANANADTLSRIDELQAPNISQTSGTVVKLLRNNTYNIECDNGKMVKASVAARFRTPVVDHG</sequence>
<dbReference type="SUPFAM" id="SSF50249">
    <property type="entry name" value="Nucleic acid-binding proteins"/>
    <property type="match status" value="1"/>
</dbReference>
<dbReference type="GO" id="GO:0003723">
    <property type="term" value="F:RNA binding"/>
    <property type="evidence" value="ECO:0007669"/>
    <property type="project" value="InterPro"/>
</dbReference>
<evidence type="ECO:0000313" key="3">
    <source>
        <dbReference type="Proteomes" id="UP000789375"/>
    </source>
</evidence>
<dbReference type="InterPro" id="IPR012340">
    <property type="entry name" value="NA-bd_OB-fold"/>
</dbReference>
<dbReference type="Proteomes" id="UP000789375">
    <property type="component" value="Unassembled WGS sequence"/>
</dbReference>
<reference evidence="2" key="1">
    <citation type="submission" date="2021-06" db="EMBL/GenBank/DDBJ databases">
        <authorList>
            <person name="Kallberg Y."/>
            <person name="Tangrot J."/>
            <person name="Rosling A."/>
        </authorList>
    </citation>
    <scope>NUCLEOTIDE SEQUENCE</scope>
    <source>
        <strain evidence="2">87-6 pot B 2015</strain>
    </source>
</reference>
<feature type="domain" description="S1-like" evidence="1">
    <location>
        <begin position="21"/>
        <end position="54"/>
    </location>
</feature>
<dbReference type="AlphaFoldDB" id="A0A9N9INW6"/>
<proteinExistence type="predicted"/>
<dbReference type="Pfam" id="PF01176">
    <property type="entry name" value="eIF-1a"/>
    <property type="match status" value="1"/>
</dbReference>
<protein>
    <submittedName>
        <fullName evidence="2">12712_t:CDS:1</fullName>
    </submittedName>
</protein>
<accession>A0A9N9INW6</accession>